<name>A0ABP4QE63_9ACTN</name>
<accession>A0ABP4QE63</accession>
<sequence>MRMFREVVEQKGLSGEVGEPVFTSLNRIIDVRNEVAHVTAVQVPSTGETVWIKIRKGQPTQIPLSELEAKVAGAEEARQTILNAVSFAAAKVGYDLRSGGENLKGNEEVSG</sequence>
<evidence type="ECO:0000313" key="1">
    <source>
        <dbReference type="EMBL" id="GAA1603716.1"/>
    </source>
</evidence>
<dbReference type="Proteomes" id="UP001500393">
    <property type="component" value="Unassembled WGS sequence"/>
</dbReference>
<reference evidence="2" key="1">
    <citation type="journal article" date="2019" name="Int. J. Syst. Evol. Microbiol.">
        <title>The Global Catalogue of Microorganisms (GCM) 10K type strain sequencing project: providing services to taxonomists for standard genome sequencing and annotation.</title>
        <authorList>
            <consortium name="The Broad Institute Genomics Platform"/>
            <consortium name="The Broad Institute Genome Sequencing Center for Infectious Disease"/>
            <person name="Wu L."/>
            <person name="Ma J."/>
        </authorList>
    </citation>
    <scope>NUCLEOTIDE SEQUENCE [LARGE SCALE GENOMIC DNA]</scope>
    <source>
        <strain evidence="2">JCM 14969</strain>
    </source>
</reference>
<proteinExistence type="predicted"/>
<gene>
    <name evidence="1" type="ORF">GCM10009789_67160</name>
</gene>
<protein>
    <submittedName>
        <fullName evidence="1">Uncharacterized protein</fullName>
    </submittedName>
</protein>
<evidence type="ECO:0000313" key="2">
    <source>
        <dbReference type="Proteomes" id="UP001500393"/>
    </source>
</evidence>
<keyword evidence="2" id="KW-1185">Reference proteome</keyword>
<organism evidence="1 2">
    <name type="scientific">Kribbella sancticallisti</name>
    <dbReference type="NCBI Taxonomy" id="460087"/>
    <lineage>
        <taxon>Bacteria</taxon>
        <taxon>Bacillati</taxon>
        <taxon>Actinomycetota</taxon>
        <taxon>Actinomycetes</taxon>
        <taxon>Propionibacteriales</taxon>
        <taxon>Kribbellaceae</taxon>
        <taxon>Kribbella</taxon>
    </lineage>
</organism>
<dbReference type="EMBL" id="BAAAOS010000053">
    <property type="protein sequence ID" value="GAA1603716.1"/>
    <property type="molecule type" value="Genomic_DNA"/>
</dbReference>
<comment type="caution">
    <text evidence="1">The sequence shown here is derived from an EMBL/GenBank/DDBJ whole genome shotgun (WGS) entry which is preliminary data.</text>
</comment>